<evidence type="ECO:0000256" key="3">
    <source>
        <dbReference type="ARBA" id="ARBA00022989"/>
    </source>
</evidence>
<dbReference type="PANTHER" id="PTHR33048">
    <property type="entry name" value="PTH11-LIKE INTEGRAL MEMBRANE PROTEIN (AFU_ORTHOLOGUE AFUA_5G11245)"/>
    <property type="match status" value="1"/>
</dbReference>
<dbReference type="InterPro" id="IPR052337">
    <property type="entry name" value="SAT4-like"/>
</dbReference>
<dbReference type="OrthoDB" id="3229610at2759"/>
<dbReference type="InterPro" id="IPR049326">
    <property type="entry name" value="Rhodopsin_dom_fungi"/>
</dbReference>
<feature type="transmembrane region" description="Helical" evidence="7">
    <location>
        <begin position="40"/>
        <end position="63"/>
    </location>
</feature>
<evidence type="ECO:0000256" key="6">
    <source>
        <dbReference type="SAM" id="MobiDB-lite"/>
    </source>
</evidence>
<dbReference type="AlphaFoldDB" id="A0A0D2MIL3"/>
<feature type="transmembrane region" description="Helical" evidence="7">
    <location>
        <begin position="117"/>
        <end position="137"/>
    </location>
</feature>
<dbReference type="PANTHER" id="PTHR33048:SF47">
    <property type="entry name" value="INTEGRAL MEMBRANE PROTEIN-RELATED"/>
    <property type="match status" value="1"/>
</dbReference>
<evidence type="ECO:0000256" key="7">
    <source>
        <dbReference type="SAM" id="Phobius"/>
    </source>
</evidence>
<comment type="subcellular location">
    <subcellularLocation>
        <location evidence="1">Membrane</location>
        <topology evidence="1">Multi-pass membrane protein</topology>
    </subcellularLocation>
</comment>
<evidence type="ECO:0000256" key="4">
    <source>
        <dbReference type="ARBA" id="ARBA00023136"/>
    </source>
</evidence>
<proteinExistence type="inferred from homology"/>
<dbReference type="GO" id="GO:0016020">
    <property type="term" value="C:membrane"/>
    <property type="evidence" value="ECO:0007669"/>
    <property type="project" value="UniProtKB-SubCell"/>
</dbReference>
<protein>
    <recommendedName>
        <fullName evidence="8">Rhodopsin domain-containing protein</fullName>
    </recommendedName>
</protein>
<reference evidence="10" key="1">
    <citation type="submission" date="2014-04" db="EMBL/GenBank/DDBJ databases">
        <title>Evolutionary Origins and Diversification of the Mycorrhizal Mutualists.</title>
        <authorList>
            <consortium name="DOE Joint Genome Institute"/>
            <consortium name="Mycorrhizal Genomics Consortium"/>
            <person name="Kohler A."/>
            <person name="Kuo A."/>
            <person name="Nagy L.G."/>
            <person name="Floudas D."/>
            <person name="Copeland A."/>
            <person name="Barry K.W."/>
            <person name="Cichocki N."/>
            <person name="Veneault-Fourrey C."/>
            <person name="LaButti K."/>
            <person name="Lindquist E.A."/>
            <person name="Lipzen A."/>
            <person name="Lundell T."/>
            <person name="Morin E."/>
            <person name="Murat C."/>
            <person name="Riley R."/>
            <person name="Ohm R."/>
            <person name="Sun H."/>
            <person name="Tunlid A."/>
            <person name="Henrissat B."/>
            <person name="Grigoriev I.V."/>
            <person name="Hibbett D.S."/>
            <person name="Martin F."/>
        </authorList>
    </citation>
    <scope>NUCLEOTIDE SEQUENCE [LARGE SCALE GENOMIC DNA]</scope>
    <source>
        <strain evidence="10">FD-334 SS-4</strain>
    </source>
</reference>
<evidence type="ECO:0000256" key="5">
    <source>
        <dbReference type="ARBA" id="ARBA00038359"/>
    </source>
</evidence>
<keyword evidence="4 7" id="KW-0472">Membrane</keyword>
<comment type="similarity">
    <text evidence="5">Belongs to the SAT4 family.</text>
</comment>
<evidence type="ECO:0000256" key="1">
    <source>
        <dbReference type="ARBA" id="ARBA00004141"/>
    </source>
</evidence>
<evidence type="ECO:0000313" key="10">
    <source>
        <dbReference type="Proteomes" id="UP000054270"/>
    </source>
</evidence>
<feature type="transmembrane region" description="Helical" evidence="7">
    <location>
        <begin position="6"/>
        <end position="28"/>
    </location>
</feature>
<feature type="region of interest" description="Disordered" evidence="6">
    <location>
        <begin position="273"/>
        <end position="300"/>
    </location>
</feature>
<dbReference type="OMA" id="KCAICAR"/>
<feature type="domain" description="Rhodopsin" evidence="8">
    <location>
        <begin position="30"/>
        <end position="222"/>
    </location>
</feature>
<accession>A0A0D2MIL3</accession>
<gene>
    <name evidence="9" type="ORF">HYPSUDRAFT_184904</name>
</gene>
<feature type="transmembrane region" description="Helical" evidence="7">
    <location>
        <begin position="83"/>
        <end position="105"/>
    </location>
</feature>
<keyword evidence="10" id="KW-1185">Reference proteome</keyword>
<keyword evidence="3 7" id="KW-1133">Transmembrane helix</keyword>
<dbReference type="Proteomes" id="UP000054270">
    <property type="component" value="Unassembled WGS sequence"/>
</dbReference>
<feature type="region of interest" description="Disordered" evidence="6">
    <location>
        <begin position="319"/>
        <end position="349"/>
    </location>
</feature>
<dbReference type="Pfam" id="PF20684">
    <property type="entry name" value="Fung_rhodopsin"/>
    <property type="match status" value="1"/>
</dbReference>
<evidence type="ECO:0000256" key="2">
    <source>
        <dbReference type="ARBA" id="ARBA00022692"/>
    </source>
</evidence>
<name>A0A0D2MIL3_HYPSF</name>
<feature type="transmembrane region" description="Helical" evidence="7">
    <location>
        <begin position="169"/>
        <end position="190"/>
    </location>
</feature>
<organism evidence="9 10">
    <name type="scientific">Hypholoma sublateritium (strain FD-334 SS-4)</name>
    <dbReference type="NCBI Taxonomy" id="945553"/>
    <lineage>
        <taxon>Eukaryota</taxon>
        <taxon>Fungi</taxon>
        <taxon>Dikarya</taxon>
        <taxon>Basidiomycota</taxon>
        <taxon>Agaricomycotina</taxon>
        <taxon>Agaricomycetes</taxon>
        <taxon>Agaricomycetidae</taxon>
        <taxon>Agaricales</taxon>
        <taxon>Agaricineae</taxon>
        <taxon>Strophariaceae</taxon>
        <taxon>Hypholoma</taxon>
    </lineage>
</organism>
<feature type="transmembrane region" description="Helical" evidence="7">
    <location>
        <begin position="202"/>
        <end position="226"/>
    </location>
</feature>
<sequence>MLKLTFGVNIALDVIVTFLHATAIALTVMRLKYRKRTNRLWWDDFTVFLAVVLDCGYVITLWFPYTTSGSILHSGTALIARYWLTLMLFFVVIWLTRISIALAIARVFSTWEPFRKFAIGLTLLFVTFFVVISGYFVKLCSKKNAIQVFSSGQSSSWNAQCGWTDELKITISVANLVSDLLLVATPLYKLWRVNLPKRQRRLILGGFTASIMTTIPTIGCVVFQFAPASWEPARQDIRVKLSFFESGNSILACNLLVVITYLDSVRRRAQGLSLDEPTPRETYETRGTLPSPHSNEAPPSDVVSTLVLTEISGYSLHTPNTHSLDPSIGGPMPLSSQECHPGPDILKSE</sequence>
<feature type="transmembrane region" description="Helical" evidence="7">
    <location>
        <begin position="246"/>
        <end position="262"/>
    </location>
</feature>
<dbReference type="STRING" id="945553.A0A0D2MIL3"/>
<dbReference type="EMBL" id="KN817542">
    <property type="protein sequence ID" value="KJA23503.1"/>
    <property type="molecule type" value="Genomic_DNA"/>
</dbReference>
<keyword evidence="2 7" id="KW-0812">Transmembrane</keyword>
<evidence type="ECO:0000313" key="9">
    <source>
        <dbReference type="EMBL" id="KJA23503.1"/>
    </source>
</evidence>
<evidence type="ECO:0000259" key="8">
    <source>
        <dbReference type="Pfam" id="PF20684"/>
    </source>
</evidence>